<name>A0A4Y2T2B5_ARAVE</name>
<accession>A0A4Y2T2B5</accession>
<evidence type="ECO:0000313" key="3">
    <source>
        <dbReference type="EMBL" id="GBN93582.1"/>
    </source>
</evidence>
<dbReference type="EMBL" id="BGPR01026679">
    <property type="protein sequence ID" value="GBN96600.1"/>
    <property type="molecule type" value="Genomic_DNA"/>
</dbReference>
<dbReference type="EMBL" id="BGPR01025011">
    <property type="protein sequence ID" value="GBN93569.1"/>
    <property type="molecule type" value="Genomic_DNA"/>
</dbReference>
<evidence type="ECO:0000256" key="1">
    <source>
        <dbReference type="SAM" id="MobiDB-lite"/>
    </source>
</evidence>
<proteinExistence type="predicted"/>
<feature type="region of interest" description="Disordered" evidence="1">
    <location>
        <begin position="1"/>
        <end position="86"/>
    </location>
</feature>
<comment type="caution">
    <text evidence="2">The sequence shown here is derived from an EMBL/GenBank/DDBJ whole genome shotgun (WGS) entry which is preliminary data.</text>
</comment>
<dbReference type="EMBL" id="BGPR01025018">
    <property type="protein sequence ID" value="GBN93582.1"/>
    <property type="molecule type" value="Genomic_DNA"/>
</dbReference>
<organism evidence="2 6">
    <name type="scientific">Araneus ventricosus</name>
    <name type="common">Orbweaver spider</name>
    <name type="synonym">Epeira ventricosa</name>
    <dbReference type="NCBI Taxonomy" id="182803"/>
    <lineage>
        <taxon>Eukaryota</taxon>
        <taxon>Metazoa</taxon>
        <taxon>Ecdysozoa</taxon>
        <taxon>Arthropoda</taxon>
        <taxon>Chelicerata</taxon>
        <taxon>Arachnida</taxon>
        <taxon>Araneae</taxon>
        <taxon>Araneomorphae</taxon>
        <taxon>Entelegynae</taxon>
        <taxon>Araneoidea</taxon>
        <taxon>Araneidae</taxon>
        <taxon>Araneus</taxon>
    </lineage>
</organism>
<evidence type="ECO:0000313" key="4">
    <source>
        <dbReference type="EMBL" id="GBN96600.1"/>
    </source>
</evidence>
<dbReference type="AlphaFoldDB" id="A0A4Y2T2B5"/>
<evidence type="ECO:0000313" key="2">
    <source>
        <dbReference type="EMBL" id="GBN93569.1"/>
    </source>
</evidence>
<evidence type="ECO:0000313" key="6">
    <source>
        <dbReference type="Proteomes" id="UP000499080"/>
    </source>
</evidence>
<protein>
    <submittedName>
        <fullName evidence="2">Uncharacterized protein</fullName>
    </submittedName>
</protein>
<dbReference type="Proteomes" id="UP000499080">
    <property type="component" value="Unassembled WGS sequence"/>
</dbReference>
<sequence>MSPIAPQTALSKEGGFGRLKLPIRQNPEKAVPGTSNRPFDRRRFRAPQTARSTESRAGGSGRLKPPVRQKPDQAVSGTGVNFLRKM</sequence>
<evidence type="ECO:0000313" key="5">
    <source>
        <dbReference type="EMBL" id="GBN96602.1"/>
    </source>
</evidence>
<gene>
    <name evidence="2" type="ORF">AVEN_107909_1</name>
    <name evidence="5" type="ORF">AVEN_221605_1</name>
    <name evidence="3" type="ORF">AVEN_261301_1</name>
    <name evidence="4" type="ORF">AVEN_28265_1</name>
</gene>
<keyword evidence="6" id="KW-1185">Reference proteome</keyword>
<reference evidence="2 6" key="1">
    <citation type="journal article" date="2019" name="Sci. Rep.">
        <title>Orb-weaving spider Araneus ventricosus genome elucidates the spidroin gene catalogue.</title>
        <authorList>
            <person name="Kono N."/>
            <person name="Nakamura H."/>
            <person name="Ohtoshi R."/>
            <person name="Moran D.A.P."/>
            <person name="Shinohara A."/>
            <person name="Yoshida Y."/>
            <person name="Fujiwara M."/>
            <person name="Mori M."/>
            <person name="Tomita M."/>
            <person name="Arakawa K."/>
        </authorList>
    </citation>
    <scope>NUCLEOTIDE SEQUENCE [LARGE SCALE GENOMIC DNA]</scope>
</reference>
<dbReference type="EMBL" id="BGPR01026680">
    <property type="protein sequence ID" value="GBN96602.1"/>
    <property type="molecule type" value="Genomic_DNA"/>
</dbReference>